<dbReference type="InterPro" id="IPR029058">
    <property type="entry name" value="AB_hydrolase_fold"/>
</dbReference>
<name>A7A4D7_BIFAD</name>
<accession>A7A4D7</accession>
<evidence type="ECO:0000259" key="1">
    <source>
        <dbReference type="Pfam" id="PF00135"/>
    </source>
</evidence>
<gene>
    <name evidence="2" type="ORF">BIFADO_00694</name>
</gene>
<protein>
    <recommendedName>
        <fullName evidence="1">Carboxylesterase type B domain-containing protein</fullName>
    </recommendedName>
</protein>
<dbReference type="EMBL" id="AAXD02000018">
    <property type="protein sequence ID" value="EDN83770.1"/>
    <property type="molecule type" value="Genomic_DNA"/>
</dbReference>
<reference evidence="2 3" key="2">
    <citation type="submission" date="2007-05" db="EMBL/GenBank/DDBJ databases">
        <title>Draft genome sequence of Bifidobacterium adolescentis (L2-32).</title>
        <authorList>
            <person name="Sudarsanam P."/>
            <person name="Ley R."/>
            <person name="Guruge J."/>
            <person name="Turnbaugh P.J."/>
            <person name="Mahowald M."/>
            <person name="Liep D."/>
            <person name="Gordon J."/>
        </authorList>
    </citation>
    <scope>NUCLEOTIDE SEQUENCE [LARGE SCALE GENOMIC DNA]</scope>
    <source>
        <strain evidence="2 3">L2-32</strain>
    </source>
</reference>
<dbReference type="SUPFAM" id="SSF53474">
    <property type="entry name" value="alpha/beta-Hydrolases"/>
    <property type="match status" value="1"/>
</dbReference>
<proteinExistence type="predicted"/>
<dbReference type="Pfam" id="PF00135">
    <property type="entry name" value="COesterase"/>
    <property type="match status" value="1"/>
</dbReference>
<dbReference type="AlphaFoldDB" id="A7A4D7"/>
<comment type="caution">
    <text evidence="2">The sequence shown here is derived from an EMBL/GenBank/DDBJ whole genome shotgun (WGS) entry which is preliminary data.</text>
</comment>
<dbReference type="HOGENOM" id="CLU_3180672_0_0_11"/>
<dbReference type="Gene3D" id="3.40.50.1820">
    <property type="entry name" value="alpha/beta hydrolase"/>
    <property type="match status" value="1"/>
</dbReference>
<evidence type="ECO:0000313" key="3">
    <source>
        <dbReference type="Proteomes" id="UP000003773"/>
    </source>
</evidence>
<sequence>MRRQVMIRQGCVDGFSDADPVITVFRGIPYAKPPVDELRWREPQTC</sequence>
<dbReference type="InterPro" id="IPR002018">
    <property type="entry name" value="CarbesteraseB"/>
</dbReference>
<dbReference type="ESTHER" id="bifaa-a1a0h8">
    <property type="family name" value="Carb_B_Bacteria"/>
</dbReference>
<feature type="domain" description="Carboxylesterase type B" evidence="1">
    <location>
        <begin position="3"/>
        <end position="45"/>
    </location>
</feature>
<organism evidence="2 3">
    <name type="scientific">Bifidobacterium adolescentis L2-32</name>
    <dbReference type="NCBI Taxonomy" id="411481"/>
    <lineage>
        <taxon>Bacteria</taxon>
        <taxon>Bacillati</taxon>
        <taxon>Actinomycetota</taxon>
        <taxon>Actinomycetes</taxon>
        <taxon>Bifidobacteriales</taxon>
        <taxon>Bifidobacteriaceae</taxon>
        <taxon>Bifidobacterium</taxon>
    </lineage>
</organism>
<dbReference type="Proteomes" id="UP000003773">
    <property type="component" value="Unassembled WGS sequence"/>
</dbReference>
<evidence type="ECO:0000313" key="2">
    <source>
        <dbReference type="EMBL" id="EDN83770.1"/>
    </source>
</evidence>
<reference evidence="2 3" key="1">
    <citation type="submission" date="2007-04" db="EMBL/GenBank/DDBJ databases">
        <authorList>
            <person name="Fulton L."/>
            <person name="Clifton S."/>
            <person name="Fulton B."/>
            <person name="Xu J."/>
            <person name="Minx P."/>
            <person name="Pepin K.H."/>
            <person name="Johnson M."/>
            <person name="Thiruvilangam P."/>
            <person name="Bhonagiri V."/>
            <person name="Nash W.E."/>
            <person name="Mardis E.R."/>
            <person name="Wilson R.K."/>
        </authorList>
    </citation>
    <scope>NUCLEOTIDE SEQUENCE [LARGE SCALE GENOMIC DNA]</scope>
    <source>
        <strain evidence="2 3">L2-32</strain>
    </source>
</reference>